<accession>A0AA86N2Z1</accession>
<sequence>MADRKYGQRGYRDSEKAGGGKPEGPSLSRTPAPLQSRTVVRCADCGTQLPPVTDTLGQCPKCKAELHACQQCAHFAPGQRFECTQPIPERIADKRARNDCTFFGLRTTVERETSAGSGHLQDARRALDNLFKK</sequence>
<organism evidence="2 3">
    <name type="scientific">Nitrospira tepida</name>
    <dbReference type="NCBI Taxonomy" id="2973512"/>
    <lineage>
        <taxon>Bacteria</taxon>
        <taxon>Pseudomonadati</taxon>
        <taxon>Nitrospirota</taxon>
        <taxon>Nitrospiria</taxon>
        <taxon>Nitrospirales</taxon>
        <taxon>Nitrospiraceae</taxon>
        <taxon>Nitrospira</taxon>
    </lineage>
</organism>
<dbReference type="AlphaFoldDB" id="A0AA86N2Z1"/>
<evidence type="ECO:0000313" key="3">
    <source>
        <dbReference type="Proteomes" id="UP001179121"/>
    </source>
</evidence>
<feature type="compositionally biased region" description="Basic and acidic residues" evidence="1">
    <location>
        <begin position="1"/>
        <end position="18"/>
    </location>
</feature>
<proteinExistence type="predicted"/>
<dbReference type="EMBL" id="OX365700">
    <property type="protein sequence ID" value="CAI4033878.1"/>
    <property type="molecule type" value="Genomic_DNA"/>
</dbReference>
<dbReference type="KEGG" id="nti:DNFV4_04320"/>
<feature type="region of interest" description="Disordered" evidence="1">
    <location>
        <begin position="1"/>
        <end position="34"/>
    </location>
</feature>
<protein>
    <submittedName>
        <fullName evidence="2">Uncharacterized protein</fullName>
    </submittedName>
</protein>
<gene>
    <name evidence="2" type="ORF">DNFV4_04320</name>
</gene>
<evidence type="ECO:0000313" key="2">
    <source>
        <dbReference type="EMBL" id="CAI4033878.1"/>
    </source>
</evidence>
<name>A0AA86N2Z1_9BACT</name>
<dbReference type="RefSeq" id="WP_289271304.1">
    <property type="nucleotide sequence ID" value="NZ_OX365700.1"/>
</dbReference>
<keyword evidence="3" id="KW-1185">Reference proteome</keyword>
<dbReference type="Proteomes" id="UP001179121">
    <property type="component" value="Chromosome"/>
</dbReference>
<evidence type="ECO:0000256" key="1">
    <source>
        <dbReference type="SAM" id="MobiDB-lite"/>
    </source>
</evidence>
<reference evidence="2" key="1">
    <citation type="submission" date="2022-10" db="EMBL/GenBank/DDBJ databases">
        <authorList>
            <person name="Koch H."/>
        </authorList>
    </citation>
    <scope>NUCLEOTIDE SEQUENCE</scope>
    <source>
        <strain evidence="2">DNF</strain>
    </source>
</reference>